<name>A0A9P5NL05_GYMJU</name>
<proteinExistence type="predicted"/>
<dbReference type="OrthoDB" id="2747179at2759"/>
<evidence type="ECO:0000313" key="3">
    <source>
        <dbReference type="Proteomes" id="UP000724874"/>
    </source>
</evidence>
<keyword evidence="3" id="KW-1185">Reference proteome</keyword>
<evidence type="ECO:0000313" key="2">
    <source>
        <dbReference type="EMBL" id="KAF8889988.1"/>
    </source>
</evidence>
<reference evidence="2" key="1">
    <citation type="submission" date="2020-11" db="EMBL/GenBank/DDBJ databases">
        <authorList>
            <consortium name="DOE Joint Genome Institute"/>
            <person name="Ahrendt S."/>
            <person name="Riley R."/>
            <person name="Andreopoulos W."/>
            <person name="LaButti K."/>
            <person name="Pangilinan J."/>
            <person name="Ruiz-duenas F.J."/>
            <person name="Barrasa J.M."/>
            <person name="Sanchez-Garcia M."/>
            <person name="Camarero S."/>
            <person name="Miyauchi S."/>
            <person name="Serrano A."/>
            <person name="Linde D."/>
            <person name="Babiker R."/>
            <person name="Drula E."/>
            <person name="Ayuso-Fernandez I."/>
            <person name="Pacheco R."/>
            <person name="Padilla G."/>
            <person name="Ferreira P."/>
            <person name="Barriuso J."/>
            <person name="Kellner H."/>
            <person name="Castanera R."/>
            <person name="Alfaro M."/>
            <person name="Ramirez L."/>
            <person name="Pisabarro A.G."/>
            <person name="Kuo A."/>
            <person name="Tritt A."/>
            <person name="Lipzen A."/>
            <person name="He G."/>
            <person name="Yan M."/>
            <person name="Ng V."/>
            <person name="Cullen D."/>
            <person name="Martin F."/>
            <person name="Rosso M.-N."/>
            <person name="Henrissat B."/>
            <person name="Hibbett D."/>
            <person name="Martinez A.T."/>
            <person name="Grigoriev I.V."/>
        </authorList>
    </citation>
    <scope>NUCLEOTIDE SEQUENCE</scope>
    <source>
        <strain evidence="2">AH 44721</strain>
    </source>
</reference>
<sequence length="221" mass="24907">MKRLSTLPVLPKQDERKSEITSAANDNNDHRAFEFYQSLFESYPLLLSQTRSMDLSSHFHDMSSQSLSHMYPFMRPSLSSDSPHVYTEPSSSYSSSTSSAGIALPNLQPLKVAALAKVLNPTQRLCQYEVPGGGTCRDDGCRDVHLNRLEGEMGAAEPSDEDTADYLFNILPQRWLQQRHVTSSFRIFSSLQQVRQQNLNNPLRLEERVTQVLDSFGPPPT</sequence>
<feature type="region of interest" description="Disordered" evidence="1">
    <location>
        <begin position="1"/>
        <end position="24"/>
    </location>
</feature>
<evidence type="ECO:0000256" key="1">
    <source>
        <dbReference type="SAM" id="MobiDB-lite"/>
    </source>
</evidence>
<comment type="caution">
    <text evidence="2">The sequence shown here is derived from an EMBL/GenBank/DDBJ whole genome shotgun (WGS) entry which is preliminary data.</text>
</comment>
<dbReference type="Proteomes" id="UP000724874">
    <property type="component" value="Unassembled WGS sequence"/>
</dbReference>
<dbReference type="EMBL" id="JADNYJ010000077">
    <property type="protein sequence ID" value="KAF8889988.1"/>
    <property type="molecule type" value="Genomic_DNA"/>
</dbReference>
<protein>
    <recommendedName>
        <fullName evidence="4">Zinc-finger domain-containing protein</fullName>
    </recommendedName>
</protein>
<dbReference type="AlphaFoldDB" id="A0A9P5NL05"/>
<organism evidence="2 3">
    <name type="scientific">Gymnopilus junonius</name>
    <name type="common">Spectacular rustgill mushroom</name>
    <name type="synonym">Gymnopilus spectabilis subsp. junonius</name>
    <dbReference type="NCBI Taxonomy" id="109634"/>
    <lineage>
        <taxon>Eukaryota</taxon>
        <taxon>Fungi</taxon>
        <taxon>Dikarya</taxon>
        <taxon>Basidiomycota</taxon>
        <taxon>Agaricomycotina</taxon>
        <taxon>Agaricomycetes</taxon>
        <taxon>Agaricomycetidae</taxon>
        <taxon>Agaricales</taxon>
        <taxon>Agaricineae</taxon>
        <taxon>Hymenogastraceae</taxon>
        <taxon>Gymnopilus</taxon>
    </lineage>
</organism>
<accession>A0A9P5NL05</accession>
<gene>
    <name evidence="2" type="ORF">CPB84DRAFT_1406661</name>
</gene>
<evidence type="ECO:0008006" key="4">
    <source>
        <dbReference type="Google" id="ProtNLM"/>
    </source>
</evidence>